<evidence type="ECO:0000313" key="1">
    <source>
        <dbReference type="EMBL" id="AEM70793.1"/>
    </source>
</evidence>
<gene>
    <name evidence="1" type="ordered locus">Murru_1753</name>
</gene>
<proteinExistence type="predicted"/>
<dbReference type="eggNOG" id="ENOG502ZUBU">
    <property type="taxonomic scope" value="Bacteria"/>
</dbReference>
<reference evidence="2" key="1">
    <citation type="submission" date="2011-08" db="EMBL/GenBank/DDBJ databases">
        <title>The complete genome of Muricauda ruestringensis DSM 13258.</title>
        <authorList>
            <person name="Lucas S."/>
            <person name="Han J."/>
            <person name="Lapidus A."/>
            <person name="Bruce D."/>
            <person name="Goodwin L."/>
            <person name="Pitluck S."/>
            <person name="Peters L."/>
            <person name="Kyrpides N."/>
            <person name="Mavromatis K."/>
            <person name="Ivanova N."/>
            <person name="Ovchinnikova G."/>
            <person name="Teshima H."/>
            <person name="Detter J.C."/>
            <person name="Tapia R."/>
            <person name="Han C."/>
            <person name="Land M."/>
            <person name="Hauser L."/>
            <person name="Markowitz V."/>
            <person name="Cheng J.-F."/>
            <person name="Hugenholtz P."/>
            <person name="Woyke T."/>
            <person name="Wu D."/>
            <person name="Spring S."/>
            <person name="Schroeder M."/>
            <person name="Brambilla E."/>
            <person name="Klenk H.-P."/>
            <person name="Eisen J.A."/>
        </authorList>
    </citation>
    <scope>NUCLEOTIDE SEQUENCE [LARGE SCALE GENOMIC DNA]</scope>
    <source>
        <strain evidence="2">DSM 13258 / LMG 19739 / B1</strain>
    </source>
</reference>
<organism evidence="1 2">
    <name type="scientific">Allomuricauda ruestringensis (strain DSM 13258 / CIP 107369 / LMG 19739 / B1)</name>
    <name type="common">Muricauda ruestringensis</name>
    <dbReference type="NCBI Taxonomy" id="886377"/>
    <lineage>
        <taxon>Bacteria</taxon>
        <taxon>Pseudomonadati</taxon>
        <taxon>Bacteroidota</taxon>
        <taxon>Flavobacteriia</taxon>
        <taxon>Flavobacteriales</taxon>
        <taxon>Flavobacteriaceae</taxon>
        <taxon>Flagellimonas</taxon>
    </lineage>
</organism>
<evidence type="ECO:0000313" key="2">
    <source>
        <dbReference type="Proteomes" id="UP000008908"/>
    </source>
</evidence>
<protein>
    <submittedName>
        <fullName evidence="1">Uncharacterized protein</fullName>
    </submittedName>
</protein>
<dbReference type="HOGENOM" id="CLU_703613_0_0_10"/>
<name>G2PIZ4_ALLRU</name>
<reference evidence="1 2" key="2">
    <citation type="journal article" date="2012" name="Stand. Genomic Sci.">
        <title>Complete genome sequence of the facultatively anaerobic, appendaged bacterium Muricauda ruestringensis type strain (B1(T)).</title>
        <authorList>
            <person name="Huntemann M."/>
            <person name="Teshima H."/>
            <person name="Lapidus A."/>
            <person name="Nolan M."/>
            <person name="Lucas S."/>
            <person name="Hammon N."/>
            <person name="Deshpande S."/>
            <person name="Cheng J.F."/>
            <person name="Tapia R."/>
            <person name="Goodwin L.A."/>
            <person name="Pitluck S."/>
            <person name="Liolios K."/>
            <person name="Pagani I."/>
            <person name="Ivanova N."/>
            <person name="Mavromatis K."/>
            <person name="Mikhailova N."/>
            <person name="Pati A."/>
            <person name="Chen A."/>
            <person name="Palaniappan K."/>
            <person name="Land M."/>
            <person name="Hauser L."/>
            <person name="Pan C."/>
            <person name="Brambilla E.M."/>
            <person name="Rohde M."/>
            <person name="Spring S."/>
            <person name="Goker M."/>
            <person name="Detter J.C."/>
            <person name="Bristow J."/>
            <person name="Eisen J.A."/>
            <person name="Markowitz V."/>
            <person name="Hugenholtz P."/>
            <person name="Kyrpides N.C."/>
            <person name="Klenk H.P."/>
            <person name="Woyke T."/>
        </authorList>
    </citation>
    <scope>NUCLEOTIDE SEQUENCE [LARGE SCALE GENOMIC DNA]</scope>
    <source>
        <strain evidence="2">DSM 13258 / LMG 19739 / B1</strain>
    </source>
</reference>
<dbReference type="EMBL" id="CP002999">
    <property type="protein sequence ID" value="AEM70793.1"/>
    <property type="molecule type" value="Genomic_DNA"/>
</dbReference>
<dbReference type="OrthoDB" id="893108at2"/>
<dbReference type="AlphaFoldDB" id="G2PIZ4"/>
<dbReference type="Proteomes" id="UP000008908">
    <property type="component" value="Chromosome"/>
</dbReference>
<accession>G2PIZ4</accession>
<keyword evidence="2" id="KW-1185">Reference proteome</keyword>
<sequence length="392" mass="45135">MNKVYNVLWLDDEHDHPDMEPFLILAEDSGIILKGFRNPIEGFRELEANVNHYDAILLDALFFEHENSETVSKKGLGTSIARINQLKNRKLFPFFVLSGQPTFVEAQNDILEANNLRCYNKKKLEDVKELLQNIKAEADRQIDLQIKHDNQNLFNLLESYPDSSRDTFISVFKGLKGLKSDFEDQLYFTQLRIILEQMFRKANEIGLLHDRCVKVKGRQVNLTESCLFLSGLDTKHLGIRCSETHFPKVIANHVKNIIHTTGAASHDVNVDIKKNIDVQNLRRTVNTPNLLYSLTFQLIDVLLWFHGYAKANDDQVRNKSFWQEFDFDEYGNKYQFEEIASIAPNGWGQIELKNGFSVGVPKDEMAKLNLKVGDKIKFWIRNSSIANGISKV</sequence>
<dbReference type="KEGG" id="mrs:Murru_1753"/>
<dbReference type="STRING" id="886377.Murru_1753"/>
<dbReference type="RefSeq" id="WP_014033074.1">
    <property type="nucleotide sequence ID" value="NC_015945.1"/>
</dbReference>